<evidence type="ECO:0000259" key="1">
    <source>
        <dbReference type="Pfam" id="PF13186"/>
    </source>
</evidence>
<dbReference type="SUPFAM" id="SSF102114">
    <property type="entry name" value="Radical SAM enzymes"/>
    <property type="match status" value="1"/>
</dbReference>
<dbReference type="InterPro" id="IPR042099">
    <property type="entry name" value="ANL_N_sf"/>
</dbReference>
<dbReference type="InterPro" id="IPR013785">
    <property type="entry name" value="Aldolase_TIM"/>
</dbReference>
<organism evidence="2">
    <name type="scientific">marine sediment metagenome</name>
    <dbReference type="NCBI Taxonomy" id="412755"/>
    <lineage>
        <taxon>unclassified sequences</taxon>
        <taxon>metagenomes</taxon>
        <taxon>ecological metagenomes</taxon>
    </lineage>
</organism>
<dbReference type="InterPro" id="IPR058240">
    <property type="entry name" value="rSAM_sf"/>
</dbReference>
<dbReference type="PANTHER" id="PTHR43845">
    <property type="entry name" value="BLR5969 PROTEIN"/>
    <property type="match status" value="1"/>
</dbReference>
<name>X1HDS7_9ZZZZ</name>
<dbReference type="InterPro" id="IPR023885">
    <property type="entry name" value="4Fe4S-binding_SPASM_dom"/>
</dbReference>
<evidence type="ECO:0000313" key="2">
    <source>
        <dbReference type="EMBL" id="GAH67552.1"/>
    </source>
</evidence>
<protein>
    <recommendedName>
        <fullName evidence="1">4Fe4S-binding SPASM domain-containing protein</fullName>
    </recommendedName>
</protein>
<dbReference type="PANTHER" id="PTHR43845:SF1">
    <property type="entry name" value="BLR5969 PROTEIN"/>
    <property type="match status" value="1"/>
</dbReference>
<accession>X1HDS7</accession>
<dbReference type="EMBL" id="BARU01026848">
    <property type="protein sequence ID" value="GAH67552.1"/>
    <property type="molecule type" value="Genomic_DNA"/>
</dbReference>
<feature type="non-terminal residue" evidence="2">
    <location>
        <position position="271"/>
    </location>
</feature>
<dbReference type="Gene3D" id="3.40.50.12780">
    <property type="entry name" value="N-terminal domain of ligase-like"/>
    <property type="match status" value="1"/>
</dbReference>
<dbReference type="AlphaFoldDB" id="X1HDS7"/>
<dbReference type="Gene3D" id="3.20.20.70">
    <property type="entry name" value="Aldolase class I"/>
    <property type="match status" value="1"/>
</dbReference>
<proteinExistence type="predicted"/>
<comment type="caution">
    <text evidence="2">The sequence shown here is derived from an EMBL/GenBank/DDBJ whole genome shotgun (WGS) entry which is preliminary data.</text>
</comment>
<dbReference type="Pfam" id="PF13186">
    <property type="entry name" value="SPASM"/>
    <property type="match status" value="1"/>
</dbReference>
<feature type="non-terminal residue" evidence="2">
    <location>
        <position position="1"/>
    </location>
</feature>
<feature type="domain" description="4Fe4S-binding SPASM" evidence="1">
    <location>
        <begin position="54"/>
        <end position="114"/>
    </location>
</feature>
<sequence>NIIPKAKKICNKLDVEVRDKAIDVIENMFSEDLLSISEWANGIYQPKNKNISPCQRPKEFTILLANGDVHPCNIVEYTHEPVMGNLFENSLTEIWNSKKWNNFRKNLFDKCELCPINLYMSVPLRSDRNTTRFQKFYATKIKNSKIYPFVKPLIPVYRLLSKRSISFNMLKEVHPFKPHIIDLEKSQYWPIEKLEAFQNKRLRIIINYAYNNIPGYKVKFDKAGVKPEDIKSKDDLYKLPITTREELQDNPMFVNKKLVSDVLYTGGSTGT</sequence>
<gene>
    <name evidence="2" type="ORF">S03H2_43087</name>
</gene>
<dbReference type="CDD" id="cd21109">
    <property type="entry name" value="SPASM"/>
    <property type="match status" value="1"/>
</dbReference>
<reference evidence="2" key="1">
    <citation type="journal article" date="2014" name="Front. Microbiol.">
        <title>High frequency of phylogenetically diverse reductive dehalogenase-homologous genes in deep subseafloor sedimentary metagenomes.</title>
        <authorList>
            <person name="Kawai M."/>
            <person name="Futagami T."/>
            <person name="Toyoda A."/>
            <person name="Takaki Y."/>
            <person name="Nishi S."/>
            <person name="Hori S."/>
            <person name="Arai W."/>
            <person name="Tsubouchi T."/>
            <person name="Morono Y."/>
            <person name="Uchiyama I."/>
            <person name="Ito T."/>
            <person name="Fujiyama A."/>
            <person name="Inagaki F."/>
            <person name="Takami H."/>
        </authorList>
    </citation>
    <scope>NUCLEOTIDE SEQUENCE</scope>
    <source>
        <strain evidence="2">Expedition CK06-06</strain>
    </source>
</reference>